<evidence type="ECO:0000256" key="1">
    <source>
        <dbReference type="ARBA" id="ARBA00004123"/>
    </source>
</evidence>
<evidence type="ECO:0000256" key="7">
    <source>
        <dbReference type="ARBA" id="ARBA00023328"/>
    </source>
</evidence>
<dbReference type="CDD" id="cd23835">
    <property type="entry name" value="DRWD-N_CENP-O"/>
    <property type="match status" value="1"/>
</dbReference>
<keyword evidence="6" id="KW-0539">Nucleus</keyword>
<protein>
    <recommendedName>
        <fullName evidence="4">Centromere protein O</fullName>
    </recommendedName>
</protein>
<evidence type="ECO:0000256" key="6">
    <source>
        <dbReference type="ARBA" id="ARBA00023242"/>
    </source>
</evidence>
<evidence type="ECO:0000256" key="4">
    <source>
        <dbReference type="ARBA" id="ARBA00016395"/>
    </source>
</evidence>
<accession>A0A7K6CDU8</accession>
<dbReference type="Proteomes" id="UP000584880">
    <property type="component" value="Unassembled WGS sequence"/>
</dbReference>
<dbReference type="AlphaFoldDB" id="A0A7K6CDU8"/>
<evidence type="ECO:0000256" key="3">
    <source>
        <dbReference type="ARBA" id="ARBA00007321"/>
    </source>
</evidence>
<comment type="similarity">
    <text evidence="3">Belongs to the CENP-O/MCM21 family.</text>
</comment>
<evidence type="ECO:0000256" key="5">
    <source>
        <dbReference type="ARBA" id="ARBA00022454"/>
    </source>
</evidence>
<gene>
    <name evidence="9" type="primary">Cenpo</name>
    <name evidence="9" type="ORF">PTIVIO_R07295</name>
</gene>
<dbReference type="PANTHER" id="PTHR14582:SF1">
    <property type="entry name" value="CENTROMERE PROTEIN O"/>
    <property type="match status" value="1"/>
</dbReference>
<dbReference type="InterPro" id="IPR018464">
    <property type="entry name" value="CENP-O"/>
</dbReference>
<evidence type="ECO:0000256" key="2">
    <source>
        <dbReference type="ARBA" id="ARBA00004584"/>
    </source>
</evidence>
<keyword evidence="5" id="KW-0158">Chromosome</keyword>
<feature type="non-terminal residue" evidence="9">
    <location>
        <position position="1"/>
    </location>
</feature>
<evidence type="ECO:0000313" key="10">
    <source>
        <dbReference type="Proteomes" id="UP000584880"/>
    </source>
</evidence>
<dbReference type="PANTHER" id="PTHR14582">
    <property type="entry name" value="INNER KINETOCHORE SUBUNIT MAL2"/>
    <property type="match status" value="1"/>
</dbReference>
<feature type="coiled-coil region" evidence="8">
    <location>
        <begin position="6"/>
        <end position="57"/>
    </location>
</feature>
<reference evidence="9 10" key="1">
    <citation type="submission" date="2019-09" db="EMBL/GenBank/DDBJ databases">
        <title>Bird 10,000 Genomes (B10K) Project - Family phase.</title>
        <authorList>
            <person name="Zhang G."/>
        </authorList>
    </citation>
    <scope>NUCLEOTIDE SEQUENCE [LARGE SCALE GENOMIC DNA]</scope>
    <source>
        <strain evidence="9">B10K-DU-012-10</strain>
        <tissue evidence="9">Blood</tissue>
    </source>
</reference>
<keyword evidence="7" id="KW-0137">Centromere</keyword>
<sequence length="271" mass="31021">GVLAHLEMLEARAHQEAVEQEEKEQREERLAFLKARVQELRLQRDELRDKLDRQEKAQLGKEGIVSDPALPSPRAVLEWKIRSLRGLLQVFQLTGFSGKLSRRGLRFSLRTSYEGSYLDSFHLELLLRPEFRIRRHSVPAFIPLEQLARKFLPSDLRSFLNVLSQHLNGFVGRRHQAEQLQEQFSEWLQGAPRGNSLCNLLTFRYSIPGKSQNSRNFPFRARLLYGDPCRSLPTEVAVSCSPDAPAPLAEAAAAHSELFRSLALPRAFRSL</sequence>
<dbReference type="CDD" id="cd23836">
    <property type="entry name" value="DRWD-C_CENP-O"/>
    <property type="match status" value="1"/>
</dbReference>
<keyword evidence="8" id="KW-0175">Coiled coil</keyword>
<comment type="caution">
    <text evidence="9">The sequence shown here is derived from an EMBL/GenBank/DDBJ whole genome shotgun (WGS) entry which is preliminary data.</text>
</comment>
<dbReference type="EMBL" id="VZRJ01011060">
    <property type="protein sequence ID" value="NWV12841.1"/>
    <property type="molecule type" value="Genomic_DNA"/>
</dbReference>
<dbReference type="Pfam" id="PF09496">
    <property type="entry name" value="CENP-O"/>
    <property type="match status" value="1"/>
</dbReference>
<name>A0A7K6CDU8_PTIVI</name>
<proteinExistence type="inferred from homology"/>
<keyword evidence="10" id="KW-1185">Reference proteome</keyword>
<comment type="subcellular location">
    <subcellularLocation>
        <location evidence="2">Chromosome</location>
        <location evidence="2">Centromere</location>
    </subcellularLocation>
    <subcellularLocation>
        <location evidence="1">Nucleus</location>
    </subcellularLocation>
</comment>
<feature type="non-terminal residue" evidence="9">
    <location>
        <position position="271"/>
    </location>
</feature>
<organism evidence="9 10">
    <name type="scientific">Ptilonorhynchus violaceus</name>
    <name type="common">Satin bowerbird</name>
    <name type="synonym">Pyrrhocorax violaceus</name>
    <dbReference type="NCBI Taxonomy" id="28724"/>
    <lineage>
        <taxon>Eukaryota</taxon>
        <taxon>Metazoa</taxon>
        <taxon>Chordata</taxon>
        <taxon>Craniata</taxon>
        <taxon>Vertebrata</taxon>
        <taxon>Euteleostomi</taxon>
        <taxon>Archelosauria</taxon>
        <taxon>Archosauria</taxon>
        <taxon>Dinosauria</taxon>
        <taxon>Saurischia</taxon>
        <taxon>Theropoda</taxon>
        <taxon>Coelurosauria</taxon>
        <taxon>Aves</taxon>
        <taxon>Neognathae</taxon>
        <taxon>Neoaves</taxon>
        <taxon>Telluraves</taxon>
        <taxon>Australaves</taxon>
        <taxon>Passeriformes</taxon>
        <taxon>Ptilonorhynchidae</taxon>
        <taxon>Ptilonorhynchus</taxon>
    </lineage>
</organism>
<evidence type="ECO:0000313" key="9">
    <source>
        <dbReference type="EMBL" id="NWV12841.1"/>
    </source>
</evidence>
<evidence type="ECO:0000256" key="8">
    <source>
        <dbReference type="SAM" id="Coils"/>
    </source>
</evidence>
<dbReference type="GO" id="GO:0005634">
    <property type="term" value="C:nucleus"/>
    <property type="evidence" value="ECO:0007669"/>
    <property type="project" value="UniProtKB-SubCell"/>
</dbReference>
<dbReference type="GO" id="GO:0031511">
    <property type="term" value="C:Mis6-Sim4 complex"/>
    <property type="evidence" value="ECO:0007669"/>
    <property type="project" value="TreeGrafter"/>
</dbReference>